<dbReference type="STRING" id="381666.H16_A1828"/>
<gene>
    <name evidence="2" type="ordered locus">H16_A1828</name>
    <name evidence="3" type="ORF">E6A55_09330</name>
</gene>
<dbReference type="RefSeq" id="WP_011615337.1">
    <property type="nucleotide sequence ID" value="NC_008313.1"/>
</dbReference>
<evidence type="ECO:0000313" key="3">
    <source>
        <dbReference type="EMBL" id="QCC00780.1"/>
    </source>
</evidence>
<feature type="domain" description="Glucose/Sorbosone dehydrogenase" evidence="1">
    <location>
        <begin position="143"/>
        <end position="467"/>
    </location>
</feature>
<dbReference type="PATRIC" id="fig|381666.6.peg.2233"/>
<sequence>MIHARNVIRSIILLLAGFILAACGGSVDVVITSGGSSRGALSVVILGLPAGTSGDVTVTGAGGFRQRLGASATLTNLASGAYTVKAAAVLTGSTTLTPQPSTQQVAVGSTTATATVTYTAAQSFSLALREVASGLAGPVFLTAPANDTRLFVAERAGRIRIVQNGVLLATPFLDISNLTTTDGERGLLSLAFDPAYAANGRFYVYYTDTAGDITIARYQVSAANPNVADTAGTIVLSIAHPNFNNHNGGLLAFGPDGMLYLGIGDGGGAGDPSGHAQDTGSLLGKLLRIDVSRAGSQPYAIPPDNPFAAQAGLRGEIWAMGLRNPWRFAFDPAEASLYIADVGQNQREEIDVAPLASAGLNYGWNLTEGSLCLASVPCSPQGFVLPLLEYGHDAAGGCAVVGGYVYRGSAMPALRGRYLYSDLCSGWLRSFAYRDAAAEQLDWGVAIPGSVFSFGADAQGELYVLADTLASGTSGRVYRIVERGAP</sequence>
<organism evidence="2 4">
    <name type="scientific">Cupriavidus necator (strain ATCC 17699 / DSM 428 / KCTC 22496 / NCIMB 10442 / H16 / Stanier 337)</name>
    <name type="common">Ralstonia eutropha</name>
    <dbReference type="NCBI Taxonomy" id="381666"/>
    <lineage>
        <taxon>Bacteria</taxon>
        <taxon>Pseudomonadati</taxon>
        <taxon>Pseudomonadota</taxon>
        <taxon>Betaproteobacteria</taxon>
        <taxon>Burkholderiales</taxon>
        <taxon>Burkholderiaceae</taxon>
        <taxon>Cupriavidus</taxon>
    </lineage>
</organism>
<dbReference type="Gene3D" id="2.120.10.30">
    <property type="entry name" value="TolB, C-terminal domain"/>
    <property type="match status" value="1"/>
</dbReference>
<reference evidence="2 4" key="1">
    <citation type="journal article" date="2006" name="Nat. Biotechnol.">
        <title>Genome sequence of the bioplastic-producing 'Knallgas' bacterium Ralstonia eutropha H16.</title>
        <authorList>
            <person name="Pohlmann A."/>
            <person name="Fricke W.F."/>
            <person name="Reinecke F."/>
            <person name="Kusian B."/>
            <person name="Liesegang H."/>
            <person name="Cramm R."/>
            <person name="Eitinger T."/>
            <person name="Ewering C."/>
            <person name="Potter M."/>
            <person name="Schwartz E."/>
            <person name="Strittmatter A."/>
            <person name="Voss I."/>
            <person name="Gottschalk G."/>
            <person name="Steinbuechel A."/>
            <person name="Friedrich B."/>
            <person name="Bowien B."/>
        </authorList>
    </citation>
    <scope>NUCLEOTIDE SEQUENCE [LARGE SCALE GENOMIC DNA]</scope>
    <source>
        <strain evidence="4">ATCC 17699 / DSM 428 / KCTC 22496 / NCIMB 10442 / H16 / Stanier 337</strain>
        <strain evidence="2">H16</strain>
    </source>
</reference>
<dbReference type="Proteomes" id="UP000008210">
    <property type="component" value="Chromosome 1"/>
</dbReference>
<keyword evidence="2" id="KW-0560">Oxidoreductase</keyword>
<dbReference type="EMBL" id="AM260479">
    <property type="protein sequence ID" value="CAJ92931.1"/>
    <property type="molecule type" value="Genomic_DNA"/>
</dbReference>
<keyword evidence="4" id="KW-1185">Reference proteome</keyword>
<dbReference type="Pfam" id="PF07995">
    <property type="entry name" value="GSDH"/>
    <property type="match status" value="1"/>
</dbReference>
<dbReference type="InterPro" id="IPR011042">
    <property type="entry name" value="6-blade_b-propeller_TolB-like"/>
</dbReference>
<dbReference type="Proteomes" id="UP000296079">
    <property type="component" value="Chromosome 1"/>
</dbReference>
<dbReference type="EMBL" id="CP039287">
    <property type="protein sequence ID" value="QCC00780.1"/>
    <property type="molecule type" value="Genomic_DNA"/>
</dbReference>
<dbReference type="OrthoDB" id="9770043at2"/>
<evidence type="ECO:0000313" key="5">
    <source>
        <dbReference type="Proteomes" id="UP000296079"/>
    </source>
</evidence>
<dbReference type="HOGENOM" id="CLU_012344_3_0_4"/>
<dbReference type="GO" id="GO:0016491">
    <property type="term" value="F:oxidoreductase activity"/>
    <property type="evidence" value="ECO:0007669"/>
    <property type="project" value="UniProtKB-KW"/>
</dbReference>
<dbReference type="PANTHER" id="PTHR19328">
    <property type="entry name" value="HEDGEHOG-INTERACTING PROTEIN"/>
    <property type="match status" value="1"/>
</dbReference>
<dbReference type="PROSITE" id="PS51257">
    <property type="entry name" value="PROKAR_LIPOPROTEIN"/>
    <property type="match status" value="1"/>
</dbReference>
<reference evidence="3 5" key="2">
    <citation type="submission" date="2019-04" db="EMBL/GenBank/DDBJ databases">
        <title>Long-read de novo sequencing of Cupriavidus necator H16.</title>
        <authorList>
            <person name="Little G.T."/>
            <person name="Ehsaan M."/>
            <person name="Arenas-Lopez C."/>
            <person name="Jawed K."/>
            <person name="Winzer K."/>
            <person name="Kovacs K."/>
            <person name="Malys N."/>
            <person name="Minton N.P."/>
        </authorList>
    </citation>
    <scope>NUCLEOTIDE SEQUENCE [LARGE SCALE GENOMIC DNA]</scope>
    <source>
        <strain evidence="3 5">H16</strain>
    </source>
</reference>
<accession>Q0KAP0</accession>
<evidence type="ECO:0000313" key="2">
    <source>
        <dbReference type="EMBL" id="CAJ92931.1"/>
    </source>
</evidence>
<evidence type="ECO:0000313" key="4">
    <source>
        <dbReference type="Proteomes" id="UP000008210"/>
    </source>
</evidence>
<dbReference type="PANTHER" id="PTHR19328:SF75">
    <property type="entry name" value="ALDOSE SUGAR DEHYDROGENASE YLII"/>
    <property type="match status" value="1"/>
</dbReference>
<protein>
    <submittedName>
        <fullName evidence="3">Glucose dehydrogenase</fullName>
    </submittedName>
    <submittedName>
        <fullName evidence="2">Glucose/sorbosone dehydrogenase</fullName>
        <ecNumber evidence="2">1.1.1.-</ecNumber>
    </submittedName>
</protein>
<proteinExistence type="predicted"/>
<dbReference type="AlphaFoldDB" id="Q0KAP0"/>
<dbReference type="SUPFAM" id="SSF50952">
    <property type="entry name" value="Soluble quinoprotein glucose dehydrogenase"/>
    <property type="match status" value="1"/>
</dbReference>
<evidence type="ECO:0000259" key="1">
    <source>
        <dbReference type="Pfam" id="PF07995"/>
    </source>
</evidence>
<dbReference type="EC" id="1.1.1.-" evidence="2"/>
<dbReference type="KEGG" id="reh:H16_A1828"/>
<name>Q0KAP0_CUPNH</name>
<dbReference type="InterPro" id="IPR011041">
    <property type="entry name" value="Quinoprot_gluc/sorb_DH_b-prop"/>
</dbReference>
<dbReference type="eggNOG" id="COG2133">
    <property type="taxonomic scope" value="Bacteria"/>
</dbReference>
<dbReference type="InterPro" id="IPR012938">
    <property type="entry name" value="Glc/Sorbosone_DH"/>
</dbReference>